<dbReference type="SUPFAM" id="SSF103473">
    <property type="entry name" value="MFS general substrate transporter"/>
    <property type="match status" value="1"/>
</dbReference>
<dbReference type="PROSITE" id="PS50850">
    <property type="entry name" value="MFS"/>
    <property type="match status" value="1"/>
</dbReference>
<feature type="transmembrane region" description="Helical" evidence="5">
    <location>
        <begin position="317"/>
        <end position="337"/>
    </location>
</feature>
<evidence type="ECO:0000256" key="1">
    <source>
        <dbReference type="ARBA" id="ARBA00004651"/>
    </source>
</evidence>
<feature type="transmembrane region" description="Helical" evidence="5">
    <location>
        <begin position="287"/>
        <end position="310"/>
    </location>
</feature>
<dbReference type="CDD" id="cd17355">
    <property type="entry name" value="MFS_YcxA_like"/>
    <property type="match status" value="1"/>
</dbReference>
<proteinExistence type="predicted"/>
<feature type="transmembrane region" description="Helical" evidence="5">
    <location>
        <begin position="378"/>
        <end position="400"/>
    </location>
</feature>
<feature type="transmembrane region" description="Helical" evidence="5">
    <location>
        <begin position="251"/>
        <end position="275"/>
    </location>
</feature>
<dbReference type="Pfam" id="PF07690">
    <property type="entry name" value="MFS_1"/>
    <property type="match status" value="1"/>
</dbReference>
<evidence type="ECO:0000313" key="8">
    <source>
        <dbReference type="Proteomes" id="UP000460221"/>
    </source>
</evidence>
<reference evidence="7 8" key="1">
    <citation type="submission" date="2019-11" db="EMBL/GenBank/DDBJ databases">
        <authorList>
            <person name="Jiang L.-Q."/>
        </authorList>
    </citation>
    <scope>NUCLEOTIDE SEQUENCE [LARGE SCALE GENOMIC DNA]</scope>
    <source>
        <strain evidence="7 8">YIM 132087</strain>
    </source>
</reference>
<dbReference type="PANTHER" id="PTHR11360:SF284">
    <property type="entry name" value="EG:103B4.3 PROTEIN-RELATED"/>
    <property type="match status" value="1"/>
</dbReference>
<feature type="transmembrane region" description="Helical" evidence="5">
    <location>
        <begin position="123"/>
        <end position="143"/>
    </location>
</feature>
<evidence type="ECO:0000256" key="2">
    <source>
        <dbReference type="ARBA" id="ARBA00022692"/>
    </source>
</evidence>
<dbReference type="EMBL" id="WLYK01000005">
    <property type="protein sequence ID" value="MTD14771.1"/>
    <property type="molecule type" value="Genomic_DNA"/>
</dbReference>
<dbReference type="GO" id="GO:0022857">
    <property type="term" value="F:transmembrane transporter activity"/>
    <property type="evidence" value="ECO:0007669"/>
    <property type="project" value="InterPro"/>
</dbReference>
<dbReference type="GO" id="GO:0005886">
    <property type="term" value="C:plasma membrane"/>
    <property type="evidence" value="ECO:0007669"/>
    <property type="project" value="UniProtKB-SubCell"/>
</dbReference>
<dbReference type="InterPro" id="IPR050327">
    <property type="entry name" value="Proton-linked_MCT"/>
</dbReference>
<feature type="transmembrane region" description="Helical" evidence="5">
    <location>
        <begin position="406"/>
        <end position="426"/>
    </location>
</feature>
<evidence type="ECO:0000313" key="7">
    <source>
        <dbReference type="EMBL" id="MTD14771.1"/>
    </source>
</evidence>
<keyword evidence="2 5" id="KW-0812">Transmembrane</keyword>
<dbReference type="PANTHER" id="PTHR11360">
    <property type="entry name" value="MONOCARBOXYLATE TRANSPORTER"/>
    <property type="match status" value="1"/>
</dbReference>
<keyword evidence="4 5" id="KW-0472">Membrane</keyword>
<dbReference type="RefSeq" id="WP_154768792.1">
    <property type="nucleotide sequence ID" value="NZ_WLYK01000005.1"/>
</dbReference>
<keyword evidence="3 5" id="KW-1133">Transmembrane helix</keyword>
<feature type="transmembrane region" description="Helical" evidence="5">
    <location>
        <begin position="155"/>
        <end position="178"/>
    </location>
</feature>
<evidence type="ECO:0000259" key="6">
    <source>
        <dbReference type="PROSITE" id="PS50850"/>
    </source>
</evidence>
<feature type="domain" description="Major facilitator superfamily (MFS) profile" evidence="6">
    <location>
        <begin position="30"/>
        <end position="433"/>
    </location>
</feature>
<organism evidence="7 8">
    <name type="scientific">Nakamurella alba</name>
    <dbReference type="NCBI Taxonomy" id="2665158"/>
    <lineage>
        <taxon>Bacteria</taxon>
        <taxon>Bacillati</taxon>
        <taxon>Actinomycetota</taxon>
        <taxon>Actinomycetes</taxon>
        <taxon>Nakamurellales</taxon>
        <taxon>Nakamurellaceae</taxon>
        <taxon>Nakamurella</taxon>
    </lineage>
</organism>
<dbReference type="AlphaFoldDB" id="A0A7K1FKV3"/>
<protein>
    <submittedName>
        <fullName evidence="7">MFS transporter</fullName>
    </submittedName>
</protein>
<evidence type="ECO:0000256" key="5">
    <source>
        <dbReference type="SAM" id="Phobius"/>
    </source>
</evidence>
<dbReference type="InterPro" id="IPR011701">
    <property type="entry name" value="MFS"/>
</dbReference>
<dbReference type="InterPro" id="IPR036259">
    <property type="entry name" value="MFS_trans_sf"/>
</dbReference>
<comment type="caution">
    <text evidence="7">The sequence shown here is derived from an EMBL/GenBank/DDBJ whole genome shotgun (WGS) entry which is preliminary data.</text>
</comment>
<feature type="transmembrane region" description="Helical" evidence="5">
    <location>
        <begin position="343"/>
        <end position="366"/>
    </location>
</feature>
<dbReference type="Gene3D" id="1.20.1250.20">
    <property type="entry name" value="MFS general substrate transporter like domains"/>
    <property type="match status" value="2"/>
</dbReference>
<dbReference type="InterPro" id="IPR020846">
    <property type="entry name" value="MFS_dom"/>
</dbReference>
<accession>A0A7K1FKV3</accession>
<evidence type="ECO:0000256" key="3">
    <source>
        <dbReference type="ARBA" id="ARBA00022989"/>
    </source>
</evidence>
<feature type="transmembrane region" description="Helical" evidence="5">
    <location>
        <begin position="97"/>
        <end position="117"/>
    </location>
</feature>
<evidence type="ECO:0000256" key="4">
    <source>
        <dbReference type="ARBA" id="ARBA00023136"/>
    </source>
</evidence>
<sequence>MTSRETPPADLLVDPVAPAPRRRRVHPGILVAAVAFIALLGAAGFRAAPSVLMVPLQEEFGWSRGVLSLAVGINLVLFGLTAPFAAALMDRFGIKQVVSVALVVIAAGSGFAVFVTASWQLVLLWGVLIGLGTGSMALVFAATIAGRWFVKRRGLVTGVLTAGSATGQLIFLPIIAAATQSSGWRTASIIIAIAALAVVPLVLLFLHNHPADRQVTPYGAPADEIVVPPTRQKGSAMRAIRVLREASHHRTFWALVAGFAICGATTNGLIGTHFIPAAHDHGMGEVTAAGLLAVVGVFDIVGTIASGYLTDRFNPRVLLAVYYGLRGVGLVMLPGMLSDSVHPSVIAFVIVYGLDWVATVPPTVALCRQAFGENGTIVFGWVFASHQLGAAAMSVAAGFLRDQTGAYTIAWFGAAGMCLVAALVSFQIRRLPTGVSGTSRSGGTPETA</sequence>
<feature type="transmembrane region" description="Helical" evidence="5">
    <location>
        <begin position="28"/>
        <end position="45"/>
    </location>
</feature>
<dbReference type="Proteomes" id="UP000460221">
    <property type="component" value="Unassembled WGS sequence"/>
</dbReference>
<gene>
    <name evidence="7" type="ORF">GIS00_12555</name>
</gene>
<feature type="transmembrane region" description="Helical" evidence="5">
    <location>
        <begin position="184"/>
        <end position="206"/>
    </location>
</feature>
<comment type="subcellular location">
    <subcellularLocation>
        <location evidence="1">Cell membrane</location>
        <topology evidence="1">Multi-pass membrane protein</topology>
    </subcellularLocation>
</comment>
<name>A0A7K1FKV3_9ACTN</name>
<keyword evidence="8" id="KW-1185">Reference proteome</keyword>
<feature type="transmembrane region" description="Helical" evidence="5">
    <location>
        <begin position="65"/>
        <end position="85"/>
    </location>
</feature>